<reference evidence="9 10" key="1">
    <citation type="journal article" date="2021" name="Elife">
        <title>Chloroplast acquisition without the gene transfer in kleptoplastic sea slugs, Plakobranchus ocellatus.</title>
        <authorList>
            <person name="Maeda T."/>
            <person name="Takahashi S."/>
            <person name="Yoshida T."/>
            <person name="Shimamura S."/>
            <person name="Takaki Y."/>
            <person name="Nagai Y."/>
            <person name="Toyoda A."/>
            <person name="Suzuki Y."/>
            <person name="Arimoto A."/>
            <person name="Ishii H."/>
            <person name="Satoh N."/>
            <person name="Nishiyama T."/>
            <person name="Hasebe M."/>
            <person name="Maruyama T."/>
            <person name="Minagawa J."/>
            <person name="Obokata J."/>
            <person name="Shigenobu S."/>
        </authorList>
    </citation>
    <scope>NUCLEOTIDE SEQUENCE [LARGE SCALE GENOMIC DNA]</scope>
</reference>
<evidence type="ECO:0000256" key="1">
    <source>
        <dbReference type="ARBA" id="ARBA00022669"/>
    </source>
</evidence>
<dbReference type="InterPro" id="IPR036508">
    <property type="entry name" value="Chitin-bd_dom_sf"/>
</dbReference>
<sequence length="326" mass="35639">MALRLALFLAVIAAAAASPRCPQEANAPSFLYADPDDCTKFYMCSGGVNIPMSCPANLRFSNVNMTCAHPGSVHDTCGNPNPNPNPPTPAASTSSGSGPSSTTPNPYAAKNQCPKGPNPPPHLYADPDDCSQFFMCSNGVNILLACPSGLHFSNYRDTCVHRGSSYDECEVEQAIRKCREGSADVLPHPHICHAYFNCSKDPSRILMSNFKPFEMECRFPEVFDPSTKQCVGRRSATCDAIRKTTGHPCDYRYWWCRTRYCVPPCLRAASCIGQSDGFHAHSGGQLNRYVLCQDEYVVSIRQCPVSDIFSEDQGTCVPFNPQAQIP</sequence>
<dbReference type="GO" id="GO:0005576">
    <property type="term" value="C:extracellular region"/>
    <property type="evidence" value="ECO:0007669"/>
    <property type="project" value="InterPro"/>
</dbReference>
<dbReference type="PROSITE" id="PS50940">
    <property type="entry name" value="CHIT_BIND_II"/>
    <property type="match status" value="3"/>
</dbReference>
<keyword evidence="5" id="KW-0325">Glycoprotein</keyword>
<dbReference type="SMART" id="SM00494">
    <property type="entry name" value="ChtBD2"/>
    <property type="match status" value="4"/>
</dbReference>
<dbReference type="Gene3D" id="2.170.140.10">
    <property type="entry name" value="Chitin binding domain"/>
    <property type="match status" value="3"/>
</dbReference>
<protein>
    <submittedName>
        <fullName evidence="9">Peritrophin-1</fullName>
    </submittedName>
</protein>
<evidence type="ECO:0000259" key="8">
    <source>
        <dbReference type="PROSITE" id="PS50940"/>
    </source>
</evidence>
<keyword evidence="10" id="KW-1185">Reference proteome</keyword>
<evidence type="ECO:0000313" key="9">
    <source>
        <dbReference type="EMBL" id="GFS27911.1"/>
    </source>
</evidence>
<comment type="caution">
    <text evidence="9">The sequence shown here is derived from an EMBL/GenBank/DDBJ whole genome shotgun (WGS) entry which is preliminary data.</text>
</comment>
<evidence type="ECO:0000256" key="5">
    <source>
        <dbReference type="ARBA" id="ARBA00023180"/>
    </source>
</evidence>
<dbReference type="SUPFAM" id="SSF57625">
    <property type="entry name" value="Invertebrate chitin-binding proteins"/>
    <property type="match status" value="4"/>
</dbReference>
<dbReference type="AlphaFoldDB" id="A0AAV4K2T9"/>
<dbReference type="Pfam" id="PF01607">
    <property type="entry name" value="CBM_14"/>
    <property type="match status" value="4"/>
</dbReference>
<feature type="compositionally biased region" description="Low complexity" evidence="6">
    <location>
        <begin position="90"/>
        <end position="106"/>
    </location>
</feature>
<dbReference type="GO" id="GO:0008061">
    <property type="term" value="F:chitin binding"/>
    <property type="evidence" value="ECO:0007669"/>
    <property type="project" value="UniProtKB-KW"/>
</dbReference>
<dbReference type="PANTHER" id="PTHR23301:SF0">
    <property type="entry name" value="CHITIN-BINDING TYPE-2 DOMAIN-CONTAINING PROTEIN-RELATED"/>
    <property type="match status" value="1"/>
</dbReference>
<feature type="domain" description="Chitin-binding type-2" evidence="8">
    <location>
        <begin position="18"/>
        <end position="79"/>
    </location>
</feature>
<evidence type="ECO:0000256" key="4">
    <source>
        <dbReference type="ARBA" id="ARBA00023157"/>
    </source>
</evidence>
<feature type="region of interest" description="Disordered" evidence="6">
    <location>
        <begin position="78"/>
        <end position="112"/>
    </location>
</feature>
<keyword evidence="1" id="KW-0147">Chitin-binding</keyword>
<evidence type="ECO:0000256" key="6">
    <source>
        <dbReference type="SAM" id="MobiDB-lite"/>
    </source>
</evidence>
<dbReference type="EMBL" id="BMAT01010577">
    <property type="protein sequence ID" value="GFS27911.1"/>
    <property type="molecule type" value="Genomic_DNA"/>
</dbReference>
<organism evidence="9 10">
    <name type="scientific">Elysia marginata</name>
    <dbReference type="NCBI Taxonomy" id="1093978"/>
    <lineage>
        <taxon>Eukaryota</taxon>
        <taxon>Metazoa</taxon>
        <taxon>Spiralia</taxon>
        <taxon>Lophotrochozoa</taxon>
        <taxon>Mollusca</taxon>
        <taxon>Gastropoda</taxon>
        <taxon>Heterobranchia</taxon>
        <taxon>Euthyneura</taxon>
        <taxon>Panpulmonata</taxon>
        <taxon>Sacoglossa</taxon>
        <taxon>Placobranchoidea</taxon>
        <taxon>Plakobranchidae</taxon>
        <taxon>Elysia</taxon>
    </lineage>
</organism>
<accession>A0AAV4K2T9</accession>
<feature type="signal peptide" evidence="7">
    <location>
        <begin position="1"/>
        <end position="17"/>
    </location>
</feature>
<evidence type="ECO:0000313" key="10">
    <source>
        <dbReference type="Proteomes" id="UP000762676"/>
    </source>
</evidence>
<dbReference type="PANTHER" id="PTHR23301">
    <property type="entry name" value="CHITIN BINDING PERITROPHIN-A"/>
    <property type="match status" value="1"/>
</dbReference>
<evidence type="ECO:0000256" key="7">
    <source>
        <dbReference type="SAM" id="SignalP"/>
    </source>
</evidence>
<gene>
    <name evidence="9" type="ORF">ElyMa_005316600</name>
</gene>
<feature type="domain" description="Chitin-binding type-2" evidence="8">
    <location>
        <begin position="110"/>
        <end position="171"/>
    </location>
</feature>
<keyword evidence="2 7" id="KW-0732">Signal</keyword>
<keyword evidence="4" id="KW-1015">Disulfide bond</keyword>
<dbReference type="InterPro" id="IPR002557">
    <property type="entry name" value="Chitin-bd_dom"/>
</dbReference>
<evidence type="ECO:0000256" key="3">
    <source>
        <dbReference type="ARBA" id="ARBA00022737"/>
    </source>
</evidence>
<feature type="domain" description="Chitin-binding type-2" evidence="8">
    <location>
        <begin position="175"/>
        <end position="240"/>
    </location>
</feature>
<dbReference type="InterPro" id="IPR051940">
    <property type="entry name" value="Chitin_bind-dev_reg"/>
</dbReference>
<evidence type="ECO:0000256" key="2">
    <source>
        <dbReference type="ARBA" id="ARBA00022729"/>
    </source>
</evidence>
<dbReference type="Proteomes" id="UP000762676">
    <property type="component" value="Unassembled WGS sequence"/>
</dbReference>
<keyword evidence="3" id="KW-0677">Repeat</keyword>
<proteinExistence type="predicted"/>
<name>A0AAV4K2T9_9GAST</name>
<feature type="chain" id="PRO_5043932475" evidence="7">
    <location>
        <begin position="18"/>
        <end position="326"/>
    </location>
</feature>